<name>A0A3B0X868_9ZZZZ</name>
<gene>
    <name evidence="2" type="ORF">MNBD_GAMMA05-1896</name>
</gene>
<proteinExistence type="predicted"/>
<dbReference type="Gene3D" id="1.10.1200.10">
    <property type="entry name" value="ACP-like"/>
    <property type="match status" value="1"/>
</dbReference>
<reference evidence="2" key="1">
    <citation type="submission" date="2018-06" db="EMBL/GenBank/DDBJ databases">
        <authorList>
            <person name="Zhirakovskaya E."/>
        </authorList>
    </citation>
    <scope>NUCLEOTIDE SEQUENCE</scope>
</reference>
<evidence type="ECO:0000313" key="2">
    <source>
        <dbReference type="EMBL" id="VAW52966.1"/>
    </source>
</evidence>
<dbReference type="AlphaFoldDB" id="A0A3B0X868"/>
<protein>
    <recommendedName>
        <fullName evidence="1">Carrier domain-containing protein</fullName>
    </recommendedName>
</protein>
<dbReference type="InterPro" id="IPR009081">
    <property type="entry name" value="PP-bd_ACP"/>
</dbReference>
<feature type="domain" description="Carrier" evidence="1">
    <location>
        <begin position="7"/>
        <end position="66"/>
    </location>
</feature>
<dbReference type="EMBL" id="UOFE01000031">
    <property type="protein sequence ID" value="VAW52966.1"/>
    <property type="molecule type" value="Genomic_DNA"/>
</dbReference>
<accession>A0A3B0X868</accession>
<evidence type="ECO:0000259" key="1">
    <source>
        <dbReference type="Pfam" id="PF00550"/>
    </source>
</evidence>
<dbReference type="InterPro" id="IPR036736">
    <property type="entry name" value="ACP-like_sf"/>
</dbReference>
<dbReference type="Pfam" id="PF00550">
    <property type="entry name" value="PP-binding"/>
    <property type="match status" value="1"/>
</dbReference>
<dbReference type="SUPFAM" id="SSF47336">
    <property type="entry name" value="ACP-like"/>
    <property type="match status" value="1"/>
</dbReference>
<organism evidence="2">
    <name type="scientific">hydrothermal vent metagenome</name>
    <dbReference type="NCBI Taxonomy" id="652676"/>
    <lineage>
        <taxon>unclassified sequences</taxon>
        <taxon>metagenomes</taxon>
        <taxon>ecological metagenomes</taxon>
    </lineage>
</organism>
<sequence>MDVNDKDVREVFTEELGISEDQIVATLEYNTISEWDSIAHMRLIAALENKFDIMIDVDDVIEMSTFAIACDTVKKYVSEN</sequence>